<name>A0ABQ4GYQ6_9ACTN</name>
<reference evidence="2 3" key="1">
    <citation type="submission" date="2021-01" db="EMBL/GenBank/DDBJ databases">
        <title>Whole genome shotgun sequence of Microbispora siamensis NBRC 104113.</title>
        <authorList>
            <person name="Komaki H."/>
            <person name="Tamura T."/>
        </authorList>
    </citation>
    <scope>NUCLEOTIDE SEQUENCE [LARGE SCALE GENOMIC DNA]</scope>
    <source>
        <strain evidence="2 3">NBRC 104113</strain>
    </source>
</reference>
<comment type="caution">
    <text evidence="2">The sequence shown here is derived from an EMBL/GenBank/DDBJ whole genome shotgun (WGS) entry which is preliminary data.</text>
</comment>
<proteinExistence type="predicted"/>
<evidence type="ECO:0008006" key="4">
    <source>
        <dbReference type="Google" id="ProtNLM"/>
    </source>
</evidence>
<organism evidence="2 3">
    <name type="scientific">Microbispora siamensis</name>
    <dbReference type="NCBI Taxonomy" id="564413"/>
    <lineage>
        <taxon>Bacteria</taxon>
        <taxon>Bacillati</taxon>
        <taxon>Actinomycetota</taxon>
        <taxon>Actinomycetes</taxon>
        <taxon>Streptosporangiales</taxon>
        <taxon>Streptosporangiaceae</taxon>
        <taxon>Microbispora</taxon>
    </lineage>
</organism>
<evidence type="ECO:0000256" key="1">
    <source>
        <dbReference type="SAM" id="MobiDB-lite"/>
    </source>
</evidence>
<sequence>MDDSLMGDVAGGIDLIVVRGEPTPEELAAVVAVVAALRARAEPEPEPGSGSGPGSGSAWSSWSAPWPAGVWPLPRSRSVGRSYPNVL</sequence>
<evidence type="ECO:0000313" key="3">
    <source>
        <dbReference type="Proteomes" id="UP000660454"/>
    </source>
</evidence>
<dbReference type="Proteomes" id="UP000660454">
    <property type="component" value="Unassembled WGS sequence"/>
</dbReference>
<accession>A0ABQ4GYQ6</accession>
<dbReference type="EMBL" id="BOOF01000055">
    <property type="protein sequence ID" value="GIH66557.1"/>
    <property type="molecule type" value="Genomic_DNA"/>
</dbReference>
<gene>
    <name evidence="2" type="ORF">Msi02_73740</name>
</gene>
<protein>
    <recommendedName>
        <fullName evidence="4">Acyl-CoA carboxylase subunit epsilon</fullName>
    </recommendedName>
</protein>
<dbReference type="Pfam" id="PF13822">
    <property type="entry name" value="ACC_epsilon"/>
    <property type="match status" value="1"/>
</dbReference>
<feature type="region of interest" description="Disordered" evidence="1">
    <location>
        <begin position="40"/>
        <end position="62"/>
    </location>
</feature>
<dbReference type="RefSeq" id="WP_239109080.1">
    <property type="nucleotide sequence ID" value="NZ_BOOF01000055.1"/>
</dbReference>
<keyword evidence="3" id="KW-1185">Reference proteome</keyword>
<dbReference type="InterPro" id="IPR032716">
    <property type="entry name" value="ACC_epsilon"/>
</dbReference>
<evidence type="ECO:0000313" key="2">
    <source>
        <dbReference type="EMBL" id="GIH66557.1"/>
    </source>
</evidence>